<evidence type="ECO:0000313" key="3">
    <source>
        <dbReference type="Proteomes" id="UP000218554"/>
    </source>
</evidence>
<gene>
    <name evidence="2" type="ORF">KF707C_34430</name>
</gene>
<dbReference type="Proteomes" id="UP000218554">
    <property type="component" value="Chromosome"/>
</dbReference>
<keyword evidence="3" id="KW-1185">Reference proteome</keyword>
<reference evidence="2 3" key="2">
    <citation type="journal article" date="2017" name="Int. J. Syst. Evol. Microbiol.">
        <title>Pseudomonas furukawaii sp. nov., a polychlorinated biphenyl-degrading bacterium isolated from biphenyl-contaminated soil in Japan.</title>
        <authorList>
            <person name="Kimura N."/>
            <person name="Watanabe T."/>
            <person name="Suenaga H."/>
            <person name="Fujihara H."/>
            <person name="Futagami T."/>
            <person name="Goto M."/>
            <person name="Hanada S."/>
            <person name="Hirose J."/>
        </authorList>
    </citation>
    <scope>NUCLEOTIDE SEQUENCE [LARGE SCALE GENOMIC DNA]</scope>
    <source>
        <strain evidence="3">DSM 10086 / NBRC 110670 / KF707</strain>
    </source>
</reference>
<sequence>MYSLGEFCCGPGRARRFVDTYRTVDGHALEEFQHVGVAQTNAPVGTGHAHGFAVGRPMEVDIAAKTVHLPQAVAARLATTQPEYPSQDPVTPGKARMEFGIPNLACPAPPAKHGTDGQPFADPRTHLMKPPRGAIGATGLSRAIQRRGDGNAQHQLP</sequence>
<feature type="region of interest" description="Disordered" evidence="1">
    <location>
        <begin position="110"/>
        <end position="157"/>
    </location>
</feature>
<dbReference type="EMBL" id="AP014862">
    <property type="protein sequence ID" value="BAU75131.1"/>
    <property type="molecule type" value="Genomic_DNA"/>
</dbReference>
<protein>
    <submittedName>
        <fullName evidence="2">Uncharacterized protein</fullName>
    </submittedName>
</protein>
<organism evidence="2 3">
    <name type="scientific">Metapseudomonas furukawaii</name>
    <name type="common">Pseudomonas furukawaii</name>
    <dbReference type="NCBI Taxonomy" id="1149133"/>
    <lineage>
        <taxon>Bacteria</taxon>
        <taxon>Pseudomonadati</taxon>
        <taxon>Pseudomonadota</taxon>
        <taxon>Gammaproteobacteria</taxon>
        <taxon>Pseudomonadales</taxon>
        <taxon>Pseudomonadaceae</taxon>
        <taxon>Metapseudomonas</taxon>
    </lineage>
</organism>
<evidence type="ECO:0000313" key="2">
    <source>
        <dbReference type="EMBL" id="BAU75131.1"/>
    </source>
</evidence>
<proteinExistence type="predicted"/>
<evidence type="ECO:0000256" key="1">
    <source>
        <dbReference type="SAM" id="MobiDB-lite"/>
    </source>
</evidence>
<dbReference type="AlphaFoldDB" id="A0AAD1FG37"/>
<reference evidence="3" key="1">
    <citation type="submission" date="2015-05" db="EMBL/GenBank/DDBJ databases">
        <title>Draft genome sequencing of a biphenyl-degrading bacterium, Pseudomonas balearica KF707 (=NBRC110670).</title>
        <authorList>
            <person name="Kimura N."/>
            <person name="Hirose J."/>
            <person name="Watanabe T."/>
            <person name="Suenaga H."/>
            <person name="Fujihara H."/>
            <person name="Noguchi M."/>
            <person name="Hashimoto M."/>
            <person name="Shimodaira J."/>
            <person name="Tsuchikane K."/>
            <person name="Hosoyama A."/>
            <person name="Yamazoe A."/>
            <person name="Fujita N."/>
            <person name="Furukawa K."/>
        </authorList>
    </citation>
    <scope>NUCLEOTIDE SEQUENCE [LARGE SCALE GENOMIC DNA]</scope>
    <source>
        <strain evidence="3">DSM 10086 / NBRC 110670 / KF707</strain>
    </source>
</reference>
<accession>A0AAD1FG37</accession>
<dbReference type="KEGG" id="pfuw:KF707C_34430"/>
<name>A0AAD1FG37_METFU</name>